<dbReference type="Proteomes" id="UP000030672">
    <property type="component" value="Unassembled WGS sequence"/>
</dbReference>
<name>A0A074VWP5_AURM1</name>
<sequence>MTSAACAARAFVLAHHDQRQGHTCTAFHSPDRTPTLAATKGPANGNQKNPLTEEENLARKKNHGPQAIVALAATGDANRRRRLAGSVRLTRPWYHLRSAQQPAKIYSTLQTAAAGWRANLIGPVHISKPPRASPSCIQSTHTQPRQVATNKRYDIRLVRPCFKQANTIFVLSRMVQMAQHRCSDHYCYNSTLLQTVRWLYHTPGLGSANHCLSQPSEESGSISRDHTFTSFSSALPSMLLQSNTKSLLSGDESNIVSIVVLIRPEGVASCLSIYHLA</sequence>
<dbReference type="HOGENOM" id="CLU_1004659_0_0_1"/>
<evidence type="ECO:0000313" key="3">
    <source>
        <dbReference type="Proteomes" id="UP000030672"/>
    </source>
</evidence>
<gene>
    <name evidence="2" type="ORF">M437DRAFT_64515</name>
</gene>
<reference evidence="2 3" key="1">
    <citation type="journal article" date="2014" name="BMC Genomics">
        <title>Genome sequencing of four Aureobasidium pullulans varieties: biotechnological potential, stress tolerance, and description of new species.</title>
        <authorList>
            <person name="Gostin Ar C."/>
            <person name="Ohm R.A."/>
            <person name="Kogej T."/>
            <person name="Sonjak S."/>
            <person name="Turk M."/>
            <person name="Zajc J."/>
            <person name="Zalar P."/>
            <person name="Grube M."/>
            <person name="Sun H."/>
            <person name="Han J."/>
            <person name="Sharma A."/>
            <person name="Chiniquy J."/>
            <person name="Ngan C.Y."/>
            <person name="Lipzen A."/>
            <person name="Barry K."/>
            <person name="Grigoriev I.V."/>
            <person name="Gunde-Cimerman N."/>
        </authorList>
    </citation>
    <scope>NUCLEOTIDE SEQUENCE [LARGE SCALE GENOMIC DNA]</scope>
    <source>
        <strain evidence="2 3">CBS 110374</strain>
    </source>
</reference>
<dbReference type="RefSeq" id="XP_040881921.1">
    <property type="nucleotide sequence ID" value="XM_041024437.1"/>
</dbReference>
<accession>A0A074VWP5</accession>
<evidence type="ECO:0000256" key="1">
    <source>
        <dbReference type="SAM" id="MobiDB-lite"/>
    </source>
</evidence>
<proteinExistence type="predicted"/>
<feature type="region of interest" description="Disordered" evidence="1">
    <location>
        <begin position="25"/>
        <end position="49"/>
    </location>
</feature>
<keyword evidence="3" id="KW-1185">Reference proteome</keyword>
<evidence type="ECO:0000313" key="2">
    <source>
        <dbReference type="EMBL" id="KEQ64898.1"/>
    </source>
</evidence>
<organism evidence="2 3">
    <name type="scientific">Aureobasidium melanogenum (strain CBS 110374)</name>
    <name type="common">Aureobasidium pullulans var. melanogenum</name>
    <dbReference type="NCBI Taxonomy" id="1043003"/>
    <lineage>
        <taxon>Eukaryota</taxon>
        <taxon>Fungi</taxon>
        <taxon>Dikarya</taxon>
        <taxon>Ascomycota</taxon>
        <taxon>Pezizomycotina</taxon>
        <taxon>Dothideomycetes</taxon>
        <taxon>Dothideomycetidae</taxon>
        <taxon>Dothideales</taxon>
        <taxon>Saccotheciaceae</taxon>
        <taxon>Aureobasidium</taxon>
    </lineage>
</organism>
<dbReference type="GeneID" id="63917810"/>
<protein>
    <submittedName>
        <fullName evidence="2">Uncharacterized protein</fullName>
    </submittedName>
</protein>
<dbReference type="AlphaFoldDB" id="A0A074VWP5"/>
<dbReference type="EMBL" id="KL584828">
    <property type="protein sequence ID" value="KEQ64898.1"/>
    <property type="molecule type" value="Genomic_DNA"/>
</dbReference>